<gene>
    <name evidence="1" type="ORF">AVDCRST_MAG84-2742</name>
</gene>
<sequence length="41" mass="4733">MTDAETGFFTKIFRYSHRFQLKNPVSLVFVRKCSSCISSNS</sequence>
<organism evidence="1">
    <name type="scientific">uncultured Microcoleus sp</name>
    <dbReference type="NCBI Taxonomy" id="259945"/>
    <lineage>
        <taxon>Bacteria</taxon>
        <taxon>Bacillati</taxon>
        <taxon>Cyanobacteriota</taxon>
        <taxon>Cyanophyceae</taxon>
        <taxon>Oscillatoriophycideae</taxon>
        <taxon>Oscillatoriales</taxon>
        <taxon>Microcoleaceae</taxon>
        <taxon>Microcoleus</taxon>
        <taxon>environmental samples</taxon>
    </lineage>
</organism>
<evidence type="ECO:0000313" key="1">
    <source>
        <dbReference type="EMBL" id="CAA9348176.1"/>
    </source>
</evidence>
<protein>
    <submittedName>
        <fullName evidence="1">Uncharacterized protein</fullName>
    </submittedName>
</protein>
<dbReference type="AlphaFoldDB" id="A0A6J4M7U5"/>
<reference evidence="1" key="1">
    <citation type="submission" date="2020-02" db="EMBL/GenBank/DDBJ databases">
        <authorList>
            <person name="Meier V. D."/>
        </authorList>
    </citation>
    <scope>NUCLEOTIDE SEQUENCE</scope>
    <source>
        <strain evidence="1">AVDCRST_MAG84</strain>
    </source>
</reference>
<name>A0A6J4M7U5_9CYAN</name>
<proteinExistence type="predicted"/>
<accession>A0A6J4M7U5</accession>
<dbReference type="EMBL" id="CADCTZ010000497">
    <property type="protein sequence ID" value="CAA9348176.1"/>
    <property type="molecule type" value="Genomic_DNA"/>
</dbReference>